<protein>
    <submittedName>
        <fullName evidence="3">Melanoma-associated antigen B1</fullName>
    </submittedName>
</protein>
<dbReference type="Gene3D" id="1.10.10.1200">
    <property type="entry name" value="MAGE homology domain, winged helix WH1 motif"/>
    <property type="match status" value="1"/>
</dbReference>
<dbReference type="InterPro" id="IPR041898">
    <property type="entry name" value="MAGE_WH1"/>
</dbReference>
<dbReference type="Pfam" id="PF01454">
    <property type="entry name" value="MAGE"/>
    <property type="match status" value="1"/>
</dbReference>
<dbReference type="FunFam" id="1.10.10.1200:FF:000007">
    <property type="entry name" value="Melanoma-associated antigen C2"/>
    <property type="match status" value="1"/>
</dbReference>
<sequence length="342" mass="38477">MPRGKKSKHRREKRQQGLSEDTQSLKGAEATAEEIEVPLSSPPNDDSPPRSPAPDPSQEPQGATATSSLEAGVSCPISDASAKSQGEESASASQAAPSALRARRDPLSREVCKVVQFLLGKLSKKEPITQTALLRFVKRKYKKHFPEILRRVFERMDLLFGLDFKEVNPSNHTYAFFNKQGLRVEGDLSSDEVVPKTEFLMVLLGVIFMNGNLATEEEIWKFLRVYGVHPGKKHLVFGEPREFITKDLVEQHYLECRQVPDSNPPRCLFLWGPRSHADIGKMKVLDVLARIYNKLPTAFPNLYDEALRDEEDKAWLRAAAMVGSFSKHRPCSKSRFCTCSHN</sequence>
<dbReference type="PROSITE" id="PS50838">
    <property type="entry name" value="MAGE"/>
    <property type="match status" value="1"/>
</dbReference>
<dbReference type="Pfam" id="PF12440">
    <property type="entry name" value="MAGE_N"/>
    <property type="match status" value="1"/>
</dbReference>
<dbReference type="InterPro" id="IPR002190">
    <property type="entry name" value="MHD_dom"/>
</dbReference>
<evidence type="ECO:0000256" key="1">
    <source>
        <dbReference type="SAM" id="MobiDB-lite"/>
    </source>
</evidence>
<name>S7ND71_MYOBR</name>
<dbReference type="OrthoDB" id="205198at2759"/>
<accession>S7ND71</accession>
<dbReference type="PANTHER" id="PTHR11736">
    <property type="entry name" value="MELANOMA-ASSOCIATED ANTIGEN MAGE ANTIGEN"/>
    <property type="match status" value="1"/>
</dbReference>
<keyword evidence="4" id="KW-1185">Reference proteome</keyword>
<dbReference type="GO" id="GO:0000122">
    <property type="term" value="P:negative regulation of transcription by RNA polymerase II"/>
    <property type="evidence" value="ECO:0007669"/>
    <property type="project" value="TreeGrafter"/>
</dbReference>
<feature type="compositionally biased region" description="Basic residues" evidence="1">
    <location>
        <begin position="1"/>
        <end position="13"/>
    </location>
</feature>
<dbReference type="EMBL" id="KE164108">
    <property type="protein sequence ID" value="EPQ15111.1"/>
    <property type="molecule type" value="Genomic_DNA"/>
</dbReference>
<dbReference type="Gene3D" id="1.10.10.1210">
    <property type="entry name" value="MAGE homology domain, winged helix WH2 motif"/>
    <property type="match status" value="1"/>
</dbReference>
<evidence type="ECO:0000313" key="4">
    <source>
        <dbReference type="Proteomes" id="UP000052978"/>
    </source>
</evidence>
<feature type="region of interest" description="Disordered" evidence="1">
    <location>
        <begin position="1"/>
        <end position="103"/>
    </location>
</feature>
<dbReference type="GO" id="GO:0005634">
    <property type="term" value="C:nucleus"/>
    <property type="evidence" value="ECO:0007669"/>
    <property type="project" value="TreeGrafter"/>
</dbReference>
<feature type="domain" description="MAGE" evidence="2">
    <location>
        <begin position="107"/>
        <end position="306"/>
    </location>
</feature>
<dbReference type="Proteomes" id="UP000052978">
    <property type="component" value="Unassembled WGS sequence"/>
</dbReference>
<dbReference type="InterPro" id="IPR041899">
    <property type="entry name" value="MAGE_WH2"/>
</dbReference>
<dbReference type="eggNOG" id="KOG4562">
    <property type="taxonomic scope" value="Eukaryota"/>
</dbReference>
<dbReference type="SMART" id="SM01373">
    <property type="entry name" value="MAGE"/>
    <property type="match status" value="1"/>
</dbReference>
<feature type="compositionally biased region" description="Low complexity" evidence="1">
    <location>
        <begin position="80"/>
        <end position="99"/>
    </location>
</feature>
<feature type="compositionally biased region" description="Polar residues" evidence="1">
    <location>
        <begin position="16"/>
        <end position="25"/>
    </location>
</feature>
<dbReference type="AlphaFoldDB" id="S7ND71"/>
<dbReference type="InterPro" id="IPR021072">
    <property type="entry name" value="MAGE_N"/>
</dbReference>
<evidence type="ECO:0000259" key="2">
    <source>
        <dbReference type="PROSITE" id="PS50838"/>
    </source>
</evidence>
<feature type="compositionally biased region" description="Pro residues" evidence="1">
    <location>
        <begin position="45"/>
        <end position="57"/>
    </location>
</feature>
<evidence type="ECO:0000313" key="3">
    <source>
        <dbReference type="EMBL" id="EPQ15111.1"/>
    </source>
</evidence>
<proteinExistence type="predicted"/>
<organism evidence="3 4">
    <name type="scientific">Myotis brandtii</name>
    <name type="common">Brandt's bat</name>
    <dbReference type="NCBI Taxonomy" id="109478"/>
    <lineage>
        <taxon>Eukaryota</taxon>
        <taxon>Metazoa</taxon>
        <taxon>Chordata</taxon>
        <taxon>Craniata</taxon>
        <taxon>Vertebrata</taxon>
        <taxon>Euteleostomi</taxon>
        <taxon>Mammalia</taxon>
        <taxon>Eutheria</taxon>
        <taxon>Laurasiatheria</taxon>
        <taxon>Chiroptera</taxon>
        <taxon>Yangochiroptera</taxon>
        <taxon>Vespertilionidae</taxon>
        <taxon>Myotis</taxon>
    </lineage>
</organism>
<dbReference type="PANTHER" id="PTHR11736:SF67">
    <property type="entry name" value="MELANOMA-ASSOCIATED ANTIGEN B6B"/>
    <property type="match status" value="1"/>
</dbReference>
<dbReference type="SMART" id="SM01392">
    <property type="entry name" value="MAGE_N"/>
    <property type="match status" value="1"/>
</dbReference>
<dbReference type="FunFam" id="1.10.10.1210:FF:000001">
    <property type="entry name" value="melanoma-associated antigen D1"/>
    <property type="match status" value="1"/>
</dbReference>
<dbReference type="InterPro" id="IPR037445">
    <property type="entry name" value="MAGE"/>
</dbReference>
<reference evidence="3 4" key="1">
    <citation type="journal article" date="2013" name="Nat. Commun.">
        <title>Genome analysis reveals insights into physiology and longevity of the Brandt's bat Myotis brandtii.</title>
        <authorList>
            <person name="Seim I."/>
            <person name="Fang X."/>
            <person name="Xiong Z."/>
            <person name="Lobanov A.V."/>
            <person name="Huang Z."/>
            <person name="Ma S."/>
            <person name="Feng Y."/>
            <person name="Turanov A.A."/>
            <person name="Zhu Y."/>
            <person name="Lenz T.L."/>
            <person name="Gerashchenko M.V."/>
            <person name="Fan D."/>
            <person name="Hee Yim S."/>
            <person name="Yao X."/>
            <person name="Jordan D."/>
            <person name="Xiong Y."/>
            <person name="Ma Y."/>
            <person name="Lyapunov A.N."/>
            <person name="Chen G."/>
            <person name="Kulakova O.I."/>
            <person name="Sun Y."/>
            <person name="Lee S.G."/>
            <person name="Bronson R.T."/>
            <person name="Moskalev A.A."/>
            <person name="Sunyaev S.R."/>
            <person name="Zhang G."/>
            <person name="Krogh A."/>
            <person name="Wang J."/>
            <person name="Gladyshev V.N."/>
        </authorList>
    </citation>
    <scope>NUCLEOTIDE SEQUENCE [LARGE SCALE GENOMIC DNA]</scope>
</reference>
<dbReference type="KEGG" id="myb:102262314"/>
<gene>
    <name evidence="3" type="ORF">D623_10022197</name>
</gene>